<evidence type="ECO:0000313" key="2">
    <source>
        <dbReference type="EMBL" id="BBU69330.1"/>
    </source>
</evidence>
<dbReference type="EMBL" id="AP022345">
    <property type="protein sequence ID" value="BBU69330.1"/>
    <property type="molecule type" value="Genomic_DNA"/>
</dbReference>
<evidence type="ECO:0000256" key="1">
    <source>
        <dbReference type="SAM" id="MobiDB-lite"/>
    </source>
</evidence>
<dbReference type="PANTHER" id="PTHR30595">
    <property type="entry name" value="GLPR-RELATED TRANSCRIPTIONAL REPRESSOR"/>
    <property type="match status" value="1"/>
</dbReference>
<dbReference type="AlphaFoldDB" id="A0A679IC63"/>
<dbReference type="InterPro" id="IPR007421">
    <property type="entry name" value="Schlafen_AlbA_2_dom"/>
</dbReference>
<proteinExistence type="predicted"/>
<protein>
    <submittedName>
        <fullName evidence="2">Uncharacterized protein</fullName>
    </submittedName>
</protein>
<name>A0A679IC63_9RHOO</name>
<dbReference type="Proteomes" id="UP000463961">
    <property type="component" value="Chromosome"/>
</dbReference>
<keyword evidence="3" id="KW-1185">Reference proteome</keyword>
<organism evidence="2 3">
    <name type="scientific">Fluviibacter phosphoraccumulans</name>
    <dbReference type="NCBI Taxonomy" id="1751046"/>
    <lineage>
        <taxon>Bacteria</taxon>
        <taxon>Pseudomonadati</taxon>
        <taxon>Pseudomonadota</taxon>
        <taxon>Betaproteobacteria</taxon>
        <taxon>Rhodocyclales</taxon>
        <taxon>Fluviibacteraceae</taxon>
        <taxon>Fluviibacter</taxon>
    </lineage>
</organism>
<dbReference type="PANTHER" id="PTHR30595:SF6">
    <property type="entry name" value="SCHLAFEN ALBA-2 DOMAIN-CONTAINING PROTEIN"/>
    <property type="match status" value="1"/>
</dbReference>
<evidence type="ECO:0000313" key="3">
    <source>
        <dbReference type="Proteomes" id="UP000463961"/>
    </source>
</evidence>
<dbReference type="InterPro" id="IPR038461">
    <property type="entry name" value="Schlafen_AlbA_2_dom_sf"/>
</dbReference>
<dbReference type="Gene3D" id="3.30.950.30">
    <property type="entry name" value="Schlafen, AAA domain"/>
    <property type="match status" value="1"/>
</dbReference>
<sequence length="315" mass="35766">MIDELLNKLRYKCEGADIDFKSAQYRFNKGSEDTKGEILKDILAIANAWRDGSGYILLGFKDQRPHPAEVVGISESIDDAQLQQFVNSKVKPKLTFSYEEHVHQGKTVALITIPKQKRTFHLTHAYGKLKSNVVYVRRGSSTDEAEPQEIHEMMKADSGQGDMRLSLSVLTDGNETLPETLELRYLRFTEQFPDYKTPKRVEVLTSAGLDPYQWYDNADYWREYADYLSLNEALIQLKFVLLNRSAIQLSNAKLEVFVEPADGQGYKILTGTKLPEEPLRQSTNSMLLDRLSKRTSKKSCQPIMNRPGFGGGSNT</sequence>
<accession>A0A679IC63</accession>
<dbReference type="RefSeq" id="WP_202930674.1">
    <property type="nucleotide sequence ID" value="NZ_AP019011.1"/>
</dbReference>
<dbReference type="Pfam" id="PF04326">
    <property type="entry name" value="SLFN_AlbA_2"/>
    <property type="match status" value="1"/>
</dbReference>
<gene>
    <name evidence="2" type="ORF">ICHIAU1_16130</name>
</gene>
<feature type="region of interest" description="Disordered" evidence="1">
    <location>
        <begin position="293"/>
        <end position="315"/>
    </location>
</feature>
<reference evidence="3" key="1">
    <citation type="submission" date="2020-01" db="EMBL/GenBank/DDBJ databases">
        <title>Phosphoaccumulans saitamaens gen. nov., sp. nov., a polyphosphate accumulating bacterium isolated from surface river water.</title>
        <authorList>
            <person name="Watanabe K."/>
            <person name="Suda W."/>
        </authorList>
    </citation>
    <scope>NUCLEOTIDE SEQUENCE [LARGE SCALE GENOMIC DNA]</scope>
    <source>
        <strain evidence="3">ICHIAU1</strain>
    </source>
</reference>